<keyword evidence="2" id="KW-1185">Reference proteome</keyword>
<gene>
    <name evidence="1" type="ORF">OKA05_18605</name>
</gene>
<sequence>MATLSELEPQVLALPERDRADLAARLLSSLPPVLDEEDEGVAEALRREREAELDPAACISLEEFERGVARLRGR</sequence>
<dbReference type="RefSeq" id="WP_264488689.1">
    <property type="nucleotide sequence ID" value="NZ_JAPDDT010000008.1"/>
</dbReference>
<evidence type="ECO:0000313" key="2">
    <source>
        <dbReference type="Proteomes" id="UP001320876"/>
    </source>
</evidence>
<accession>A0ABT3GM64</accession>
<comment type="caution">
    <text evidence="1">The sequence shown here is derived from an EMBL/GenBank/DDBJ whole genome shotgun (WGS) entry which is preliminary data.</text>
</comment>
<dbReference type="EMBL" id="JAPDDT010000008">
    <property type="protein sequence ID" value="MCW1924582.1"/>
    <property type="molecule type" value="Genomic_DNA"/>
</dbReference>
<name>A0ABT3GM64_9BACT</name>
<dbReference type="Proteomes" id="UP001320876">
    <property type="component" value="Unassembled WGS sequence"/>
</dbReference>
<proteinExistence type="predicted"/>
<reference evidence="1 2" key="1">
    <citation type="submission" date="2022-10" db="EMBL/GenBank/DDBJ databases">
        <title>Luteolibacter arcticus strain CCTCC AB 2014275, whole genome shotgun sequencing project.</title>
        <authorList>
            <person name="Zhao G."/>
            <person name="Shen L."/>
        </authorList>
    </citation>
    <scope>NUCLEOTIDE SEQUENCE [LARGE SCALE GENOMIC DNA]</scope>
    <source>
        <strain evidence="1 2">CCTCC AB 2014275</strain>
    </source>
</reference>
<organism evidence="1 2">
    <name type="scientific">Luteolibacter arcticus</name>
    <dbReference type="NCBI Taxonomy" id="1581411"/>
    <lineage>
        <taxon>Bacteria</taxon>
        <taxon>Pseudomonadati</taxon>
        <taxon>Verrucomicrobiota</taxon>
        <taxon>Verrucomicrobiia</taxon>
        <taxon>Verrucomicrobiales</taxon>
        <taxon>Verrucomicrobiaceae</taxon>
        <taxon>Luteolibacter</taxon>
    </lineage>
</organism>
<evidence type="ECO:0000313" key="1">
    <source>
        <dbReference type="EMBL" id="MCW1924582.1"/>
    </source>
</evidence>
<protein>
    <submittedName>
        <fullName evidence="1">Addiction module protein</fullName>
    </submittedName>
</protein>